<protein>
    <recommendedName>
        <fullName evidence="1">diguanylate cyclase</fullName>
        <ecNumber evidence="1">2.7.7.65</ecNumber>
    </recommendedName>
</protein>
<comment type="caution">
    <text evidence="5">The sequence shown here is derived from an EMBL/GenBank/DDBJ whole genome shotgun (WGS) entry which is preliminary data.</text>
</comment>
<evidence type="ECO:0000256" key="3">
    <source>
        <dbReference type="SAM" id="Phobius"/>
    </source>
</evidence>
<dbReference type="NCBIfam" id="TIGR00254">
    <property type="entry name" value="GGDEF"/>
    <property type="match status" value="1"/>
</dbReference>
<dbReference type="RefSeq" id="WP_367952443.1">
    <property type="nucleotide sequence ID" value="NZ_JBDPGJ010000001.1"/>
</dbReference>
<dbReference type="PROSITE" id="PS50887">
    <property type="entry name" value="GGDEF"/>
    <property type="match status" value="1"/>
</dbReference>
<dbReference type="Gene3D" id="3.30.70.270">
    <property type="match status" value="1"/>
</dbReference>
<dbReference type="GO" id="GO:0052621">
    <property type="term" value="F:diguanylate cyclase activity"/>
    <property type="evidence" value="ECO:0007669"/>
    <property type="project" value="UniProtKB-EC"/>
</dbReference>
<dbReference type="SMART" id="SM00267">
    <property type="entry name" value="GGDEF"/>
    <property type="match status" value="1"/>
</dbReference>
<evidence type="ECO:0000313" key="5">
    <source>
        <dbReference type="EMBL" id="MEX0404558.1"/>
    </source>
</evidence>
<feature type="transmembrane region" description="Helical" evidence="3">
    <location>
        <begin position="200"/>
        <end position="222"/>
    </location>
</feature>
<evidence type="ECO:0000256" key="2">
    <source>
        <dbReference type="ARBA" id="ARBA00034247"/>
    </source>
</evidence>
<evidence type="ECO:0000256" key="1">
    <source>
        <dbReference type="ARBA" id="ARBA00012528"/>
    </source>
</evidence>
<dbReference type="CDD" id="cd01949">
    <property type="entry name" value="GGDEF"/>
    <property type="match status" value="1"/>
</dbReference>
<keyword evidence="3" id="KW-1133">Transmembrane helix</keyword>
<keyword evidence="5" id="KW-0808">Transferase</keyword>
<dbReference type="PANTHER" id="PTHR45138:SF9">
    <property type="entry name" value="DIGUANYLATE CYCLASE DGCM-RELATED"/>
    <property type="match status" value="1"/>
</dbReference>
<dbReference type="InterPro" id="IPR043128">
    <property type="entry name" value="Rev_trsase/Diguanyl_cyclase"/>
</dbReference>
<evidence type="ECO:0000313" key="6">
    <source>
        <dbReference type="Proteomes" id="UP001556692"/>
    </source>
</evidence>
<dbReference type="InterPro" id="IPR000160">
    <property type="entry name" value="GGDEF_dom"/>
</dbReference>
<name>A0ABV3SDY6_9HYPH</name>
<dbReference type="InterPro" id="IPR029787">
    <property type="entry name" value="Nucleotide_cyclase"/>
</dbReference>
<feature type="transmembrane region" description="Helical" evidence="3">
    <location>
        <begin position="17"/>
        <end position="38"/>
    </location>
</feature>
<dbReference type="EC" id="2.7.7.65" evidence="1"/>
<dbReference type="SUPFAM" id="SSF55073">
    <property type="entry name" value="Nucleotide cyclase"/>
    <property type="match status" value="1"/>
</dbReference>
<sequence length="392" mass="42951">MLEEHTGAYQVSGTFDIFTLFAANAICLVIMAAAFLFAGRGGHGHRFWKSWAFANLCIAASILLYMFAGPILQSAFSAVPNSLLLAGFGLRWQASREFGRRDPVRSIVWGPALLMFVICLMAPLIGSRGLVYTSTNLLLTAMAAATAWEFWRDRADKLPSRYGLTGAYAFMAASFGVRTIQGLISGESLSDYIPNDTLLIAHLMLGLVYTCSSGAFALSIAYERNASKLRIWAMYDALTNLLNRGAFEELSRQKLAESASSALVVFDIDHFKQINDRYGHAAGDEALRQCAALCRETAGSNRIVGRIGGEEFAIFMPDAGPEDAAFLAERLRMAVDSTIFRCGERALRLTVSLGCSWRETSGDDYEVMMREADAALYRAKDAGRNRVERAVA</sequence>
<feature type="domain" description="GGDEF" evidence="4">
    <location>
        <begin position="259"/>
        <end position="392"/>
    </location>
</feature>
<dbReference type="EMBL" id="JBDPGJ010000001">
    <property type="protein sequence ID" value="MEX0404558.1"/>
    <property type="molecule type" value="Genomic_DNA"/>
</dbReference>
<keyword evidence="3" id="KW-0472">Membrane</keyword>
<comment type="catalytic activity">
    <reaction evidence="2">
        <text>2 GTP = 3',3'-c-di-GMP + 2 diphosphate</text>
        <dbReference type="Rhea" id="RHEA:24898"/>
        <dbReference type="ChEBI" id="CHEBI:33019"/>
        <dbReference type="ChEBI" id="CHEBI:37565"/>
        <dbReference type="ChEBI" id="CHEBI:58805"/>
        <dbReference type="EC" id="2.7.7.65"/>
    </reaction>
</comment>
<feature type="transmembrane region" description="Helical" evidence="3">
    <location>
        <begin position="162"/>
        <end position="180"/>
    </location>
</feature>
<organism evidence="5 6">
    <name type="scientific">Aquibium pacificus</name>
    <dbReference type="NCBI Taxonomy" id="3153579"/>
    <lineage>
        <taxon>Bacteria</taxon>
        <taxon>Pseudomonadati</taxon>
        <taxon>Pseudomonadota</taxon>
        <taxon>Alphaproteobacteria</taxon>
        <taxon>Hyphomicrobiales</taxon>
        <taxon>Phyllobacteriaceae</taxon>
        <taxon>Aquibium</taxon>
    </lineage>
</organism>
<gene>
    <name evidence="5" type="ORF">ABGN05_02660</name>
</gene>
<dbReference type="InterPro" id="IPR050469">
    <property type="entry name" value="Diguanylate_Cyclase"/>
</dbReference>
<accession>A0ABV3SDY6</accession>
<feature type="transmembrane region" description="Helical" evidence="3">
    <location>
        <begin position="74"/>
        <end position="94"/>
    </location>
</feature>
<feature type="transmembrane region" description="Helical" evidence="3">
    <location>
        <begin position="131"/>
        <end position="150"/>
    </location>
</feature>
<reference evidence="5 6" key="1">
    <citation type="submission" date="2024-05" db="EMBL/GenBank/DDBJ databases">
        <authorList>
            <person name="Jiang F."/>
        </authorList>
    </citation>
    <scope>NUCLEOTIDE SEQUENCE [LARGE SCALE GENOMIC DNA]</scope>
    <source>
        <strain evidence="5 6">LZ166</strain>
    </source>
</reference>
<dbReference type="PANTHER" id="PTHR45138">
    <property type="entry name" value="REGULATORY COMPONENTS OF SENSORY TRANSDUCTION SYSTEM"/>
    <property type="match status" value="1"/>
</dbReference>
<dbReference type="Pfam" id="PF00990">
    <property type="entry name" value="GGDEF"/>
    <property type="match status" value="1"/>
</dbReference>
<dbReference type="Proteomes" id="UP001556692">
    <property type="component" value="Unassembled WGS sequence"/>
</dbReference>
<keyword evidence="5" id="KW-0548">Nucleotidyltransferase</keyword>
<keyword evidence="6" id="KW-1185">Reference proteome</keyword>
<feature type="transmembrane region" description="Helical" evidence="3">
    <location>
        <begin position="50"/>
        <end position="68"/>
    </location>
</feature>
<proteinExistence type="predicted"/>
<feature type="transmembrane region" description="Helical" evidence="3">
    <location>
        <begin position="106"/>
        <end position="125"/>
    </location>
</feature>
<keyword evidence="3" id="KW-0812">Transmembrane</keyword>
<evidence type="ECO:0000259" key="4">
    <source>
        <dbReference type="PROSITE" id="PS50887"/>
    </source>
</evidence>